<reference evidence="15" key="2">
    <citation type="submission" date="2025-09" db="UniProtKB">
        <authorList>
            <consortium name="Ensembl"/>
        </authorList>
    </citation>
    <scope>IDENTIFICATION</scope>
</reference>
<evidence type="ECO:0000313" key="16">
    <source>
        <dbReference type="Proteomes" id="UP000694380"/>
    </source>
</evidence>
<proteinExistence type="inferred from homology"/>
<evidence type="ECO:0000256" key="4">
    <source>
        <dbReference type="ARBA" id="ARBA00022723"/>
    </source>
</evidence>
<keyword evidence="12" id="KW-0539">Nucleus</keyword>
<keyword evidence="16" id="KW-1185">Reference proteome</keyword>
<feature type="domain" description="C2H2-type" evidence="14">
    <location>
        <begin position="156"/>
        <end position="183"/>
    </location>
</feature>
<evidence type="ECO:0000256" key="2">
    <source>
        <dbReference type="ARBA" id="ARBA00006991"/>
    </source>
</evidence>
<comment type="similarity">
    <text evidence="2">Belongs to the krueppel C2H2-type zinc-finger protein family.</text>
</comment>
<dbReference type="OMA" id="RINMEER"/>
<evidence type="ECO:0000256" key="9">
    <source>
        <dbReference type="ARBA" id="ARBA00023015"/>
    </source>
</evidence>
<dbReference type="PROSITE" id="PS50157">
    <property type="entry name" value="ZINC_FINGER_C2H2_2"/>
    <property type="match status" value="3"/>
</dbReference>
<dbReference type="FunFam" id="3.30.160.60:FF:000506">
    <property type="entry name" value="Zinc finger protein 23"/>
    <property type="match status" value="1"/>
</dbReference>
<dbReference type="PROSITE" id="PS00028">
    <property type="entry name" value="ZINC_FINGER_C2H2_1"/>
    <property type="match status" value="3"/>
</dbReference>
<dbReference type="Ensembl" id="ENSCPBT00000030483.1">
    <property type="protein sequence ID" value="ENSCPBP00000025876.1"/>
    <property type="gene ID" value="ENSCPBG00000018379.1"/>
</dbReference>
<evidence type="ECO:0000259" key="14">
    <source>
        <dbReference type="PROSITE" id="PS50157"/>
    </source>
</evidence>
<evidence type="ECO:0000256" key="8">
    <source>
        <dbReference type="ARBA" id="ARBA00022843"/>
    </source>
</evidence>
<dbReference type="Gene3D" id="3.30.160.60">
    <property type="entry name" value="Classic Zinc Finger"/>
    <property type="match status" value="3"/>
</dbReference>
<evidence type="ECO:0000256" key="11">
    <source>
        <dbReference type="ARBA" id="ARBA00023163"/>
    </source>
</evidence>
<sequence>GSSPPWQRPLLRVLVSVSSPIQAPPEAFGRAGWGRDANQILFCLMSPALILVWSHLFPFLSGVSFLPSTGSDRCLDSLSLLPGNWMVSENEEQNPQQVDAEQLEPHGTLAGRCKEKVSGSCGEAKACEGQHRPEKTFSSCSDLIRHERINMEERPYTCYYCEKSFNHSSNLSRHRRVHTGERPYTCAECEKSFIRRSHLITHQRIHTGERSFTCPECGKSFRQDSAFMRHKRTHTGE</sequence>
<protein>
    <recommendedName>
        <fullName evidence="14">C2H2-type domain-containing protein</fullName>
    </recommendedName>
</protein>
<reference evidence="15" key="1">
    <citation type="submission" date="2025-08" db="UniProtKB">
        <authorList>
            <consortium name="Ensembl"/>
        </authorList>
    </citation>
    <scope>IDENTIFICATION</scope>
</reference>
<keyword evidence="7" id="KW-0862">Zinc</keyword>
<dbReference type="GO" id="GO:0000785">
    <property type="term" value="C:chromatin"/>
    <property type="evidence" value="ECO:0007669"/>
    <property type="project" value="TreeGrafter"/>
</dbReference>
<dbReference type="Pfam" id="PF00096">
    <property type="entry name" value="zf-C2H2"/>
    <property type="match status" value="3"/>
</dbReference>
<keyword evidence="4" id="KW-0479">Metal-binding</keyword>
<organism evidence="15 16">
    <name type="scientific">Chrysemys picta bellii</name>
    <name type="common">Western painted turtle</name>
    <name type="synonym">Emys bellii</name>
    <dbReference type="NCBI Taxonomy" id="8478"/>
    <lineage>
        <taxon>Eukaryota</taxon>
        <taxon>Metazoa</taxon>
        <taxon>Chordata</taxon>
        <taxon>Craniata</taxon>
        <taxon>Vertebrata</taxon>
        <taxon>Euteleostomi</taxon>
        <taxon>Archelosauria</taxon>
        <taxon>Testudinata</taxon>
        <taxon>Testudines</taxon>
        <taxon>Cryptodira</taxon>
        <taxon>Durocryptodira</taxon>
        <taxon>Testudinoidea</taxon>
        <taxon>Emydidae</taxon>
        <taxon>Chrysemys</taxon>
    </lineage>
</organism>
<dbReference type="GO" id="GO:0000978">
    <property type="term" value="F:RNA polymerase II cis-regulatory region sequence-specific DNA binding"/>
    <property type="evidence" value="ECO:0007669"/>
    <property type="project" value="TreeGrafter"/>
</dbReference>
<dbReference type="AlphaFoldDB" id="A0A8C3HZ01"/>
<dbReference type="FunFam" id="3.30.160.60:FF:000358">
    <property type="entry name" value="zinc finger protein 24"/>
    <property type="match status" value="1"/>
</dbReference>
<keyword evidence="11" id="KW-0804">Transcription</keyword>
<evidence type="ECO:0000256" key="1">
    <source>
        <dbReference type="ARBA" id="ARBA00003767"/>
    </source>
</evidence>
<dbReference type="GO" id="GO:0005667">
    <property type="term" value="C:transcription regulator complex"/>
    <property type="evidence" value="ECO:0007669"/>
    <property type="project" value="TreeGrafter"/>
</dbReference>
<keyword evidence="5" id="KW-0677">Repeat</keyword>
<dbReference type="SUPFAM" id="SSF57667">
    <property type="entry name" value="beta-beta-alpha zinc fingers"/>
    <property type="match status" value="2"/>
</dbReference>
<feature type="domain" description="C2H2-type" evidence="14">
    <location>
        <begin position="212"/>
        <end position="237"/>
    </location>
</feature>
<dbReference type="PANTHER" id="PTHR14003:SF19">
    <property type="entry name" value="YY2 TRANSCRIPTION FACTOR"/>
    <property type="match status" value="1"/>
</dbReference>
<dbReference type="SMART" id="SM00355">
    <property type="entry name" value="ZnF_C2H2"/>
    <property type="match status" value="3"/>
</dbReference>
<keyword evidence="3" id="KW-1017">Isopeptide bond</keyword>
<evidence type="ECO:0000313" key="15">
    <source>
        <dbReference type="Ensembl" id="ENSCPBP00000025876.1"/>
    </source>
</evidence>
<dbReference type="FunFam" id="3.30.160.60:FF:000247">
    <property type="entry name" value="Zinc finger protein 236"/>
    <property type="match status" value="1"/>
</dbReference>
<name>A0A8C3HZ01_CHRPI</name>
<keyword evidence="10" id="KW-0238">DNA-binding</keyword>
<dbReference type="Proteomes" id="UP000694380">
    <property type="component" value="Unplaced"/>
</dbReference>
<accession>A0A8C3HZ01</accession>
<keyword evidence="6 13" id="KW-0863">Zinc-finger</keyword>
<evidence type="ECO:0000256" key="7">
    <source>
        <dbReference type="ARBA" id="ARBA00022833"/>
    </source>
</evidence>
<evidence type="ECO:0000256" key="10">
    <source>
        <dbReference type="ARBA" id="ARBA00023125"/>
    </source>
</evidence>
<evidence type="ECO:0000256" key="3">
    <source>
        <dbReference type="ARBA" id="ARBA00022499"/>
    </source>
</evidence>
<feature type="domain" description="C2H2-type" evidence="14">
    <location>
        <begin position="184"/>
        <end position="211"/>
    </location>
</feature>
<evidence type="ECO:0000256" key="5">
    <source>
        <dbReference type="ARBA" id="ARBA00022737"/>
    </source>
</evidence>
<dbReference type="InterPro" id="IPR036236">
    <property type="entry name" value="Znf_C2H2_sf"/>
</dbReference>
<evidence type="ECO:0000256" key="12">
    <source>
        <dbReference type="ARBA" id="ARBA00023242"/>
    </source>
</evidence>
<evidence type="ECO:0000256" key="6">
    <source>
        <dbReference type="ARBA" id="ARBA00022771"/>
    </source>
</evidence>
<keyword evidence="9" id="KW-0805">Transcription regulation</keyword>
<dbReference type="GeneTree" id="ENSGT01150000286934"/>
<dbReference type="InterPro" id="IPR013087">
    <property type="entry name" value="Znf_C2H2_type"/>
</dbReference>
<keyword evidence="8" id="KW-0832">Ubl conjugation</keyword>
<dbReference type="GO" id="GO:0000981">
    <property type="term" value="F:DNA-binding transcription factor activity, RNA polymerase II-specific"/>
    <property type="evidence" value="ECO:0007669"/>
    <property type="project" value="TreeGrafter"/>
</dbReference>
<comment type="function">
    <text evidence="1">May be involved in transcriptional regulation.</text>
</comment>
<dbReference type="GO" id="GO:0008270">
    <property type="term" value="F:zinc ion binding"/>
    <property type="evidence" value="ECO:0007669"/>
    <property type="project" value="UniProtKB-KW"/>
</dbReference>
<evidence type="ECO:0000256" key="13">
    <source>
        <dbReference type="PROSITE-ProRule" id="PRU00042"/>
    </source>
</evidence>
<dbReference type="GO" id="GO:0031519">
    <property type="term" value="C:PcG protein complex"/>
    <property type="evidence" value="ECO:0007669"/>
    <property type="project" value="TreeGrafter"/>
</dbReference>
<dbReference type="PANTHER" id="PTHR14003">
    <property type="entry name" value="TRANSCRIPTIONAL REPRESSOR PROTEIN YY"/>
    <property type="match status" value="1"/>
</dbReference>